<dbReference type="AlphaFoldDB" id="A0A261WA75"/>
<gene>
    <name evidence="2" type="ORF">CFN58_34110</name>
</gene>
<evidence type="ECO:0000313" key="3">
    <source>
        <dbReference type="Proteomes" id="UP000217163"/>
    </source>
</evidence>
<dbReference type="EMBL" id="NKQU01000654">
    <property type="protein sequence ID" value="OZI83031.1"/>
    <property type="molecule type" value="Genomic_DNA"/>
</dbReference>
<organism evidence="2 3">
    <name type="scientific">Pseudomonas avellanae</name>
    <dbReference type="NCBI Taxonomy" id="46257"/>
    <lineage>
        <taxon>Bacteria</taxon>
        <taxon>Pseudomonadati</taxon>
        <taxon>Pseudomonadota</taxon>
        <taxon>Gammaproteobacteria</taxon>
        <taxon>Pseudomonadales</taxon>
        <taxon>Pseudomonadaceae</taxon>
        <taxon>Pseudomonas</taxon>
    </lineage>
</organism>
<dbReference type="Gene3D" id="1.10.10.2910">
    <property type="match status" value="1"/>
</dbReference>
<protein>
    <recommendedName>
        <fullName evidence="1">IrrE N-terminal-like domain-containing protein</fullName>
    </recommendedName>
</protein>
<evidence type="ECO:0000313" key="2">
    <source>
        <dbReference type="EMBL" id="OZI83031.1"/>
    </source>
</evidence>
<sequence>MSDSSEGLPGDFEVYPSSRDAAVEFTAALSNLKKALKPADAKTHARPGEAYDDFIIRLALNATNNKGVLYRKNDSAEETKIHAWLSLINEKSKFALLSRRIPEFQGLSAQHLRQIALLSIKSENITTLVDVLAESYGVLLVVEPGFKSMKMDGCTFKLSQGTPVVGIALRYNRYDNFWFTLMHELAHIHMHYDYLDNPILDDLEEDNDSDREVEANIIAKDSLVSRQYWRTAWNVRANKKQLLDVCVKAEVHPSIMAGMIRHQAKNYRLYPELHHSMDVKNAFGFTND</sequence>
<evidence type="ECO:0000259" key="1">
    <source>
        <dbReference type="Pfam" id="PF06114"/>
    </source>
</evidence>
<proteinExistence type="predicted"/>
<name>A0A261WA75_9PSED</name>
<accession>A0A261WA75</accession>
<feature type="domain" description="IrrE N-terminal-like" evidence="1">
    <location>
        <begin position="138"/>
        <end position="242"/>
    </location>
</feature>
<dbReference type="Pfam" id="PF06114">
    <property type="entry name" value="Peptidase_M78"/>
    <property type="match status" value="1"/>
</dbReference>
<dbReference type="Proteomes" id="UP000217163">
    <property type="component" value="Unassembled WGS sequence"/>
</dbReference>
<reference evidence="3" key="1">
    <citation type="journal article" date="2016" name="Sci. Rep.">
        <title>Genome analysis of the kiwifruit canker pathogen Pseudomonas syringae pv. actinidiae biovar 5.</title>
        <authorList>
            <person name="Fujikawa T."/>
            <person name="Sawada H."/>
        </authorList>
    </citation>
    <scope>NUCLEOTIDE SEQUENCE [LARGE SCALE GENOMIC DNA]</scope>
    <source>
        <strain evidence="3">MAFF 212061</strain>
    </source>
</reference>
<dbReference type="InterPro" id="IPR010359">
    <property type="entry name" value="IrrE_HExxH"/>
</dbReference>
<comment type="caution">
    <text evidence="2">The sequence shown here is derived from an EMBL/GenBank/DDBJ whole genome shotgun (WGS) entry which is preliminary data.</text>
</comment>